<dbReference type="Gene3D" id="3.40.50.2000">
    <property type="entry name" value="Glycogen Phosphorylase B"/>
    <property type="match status" value="2"/>
</dbReference>
<dbReference type="RefSeq" id="WP_107394062.1">
    <property type="nucleotide sequence ID" value="NZ_PHHF01000018.1"/>
</dbReference>
<dbReference type="AlphaFoldDB" id="A0A2T4I6G7"/>
<evidence type="ECO:0000313" key="1">
    <source>
        <dbReference type="EMBL" id="PTD26228.1"/>
    </source>
</evidence>
<name>A0A2T4I6G7_9SPHN</name>
<reference evidence="1 2" key="1">
    <citation type="submission" date="2017-11" db="EMBL/GenBank/DDBJ databases">
        <title>Sphingomonas oleivorans sp. nov., isolated from oil-contaminated soil.</title>
        <authorList>
            <person name="Wang L."/>
            <person name="Chen L."/>
        </authorList>
    </citation>
    <scope>NUCLEOTIDE SEQUENCE [LARGE SCALE GENOMIC DNA]</scope>
    <source>
        <strain evidence="1 2">K101</strain>
    </source>
</reference>
<protein>
    <submittedName>
        <fullName evidence="1">Glycosyl transferase-like UDP-glucuronosyltransferase</fullName>
    </submittedName>
</protein>
<dbReference type="SUPFAM" id="SSF53756">
    <property type="entry name" value="UDP-Glycosyltransferase/glycogen phosphorylase"/>
    <property type="match status" value="1"/>
</dbReference>
<dbReference type="Proteomes" id="UP000241206">
    <property type="component" value="Unassembled WGS sequence"/>
</dbReference>
<gene>
    <name evidence="1" type="ORF">CV103_04330</name>
</gene>
<proteinExistence type="predicted"/>
<dbReference type="GO" id="GO:0016740">
    <property type="term" value="F:transferase activity"/>
    <property type="evidence" value="ECO:0007669"/>
    <property type="project" value="UniProtKB-KW"/>
</dbReference>
<sequence>MARILIGWELGSGRGHAENLIDLATEMRARGHDPVLAVQQTAAMPAGFEIWQAPLWPALITSRARPSRSAPATFGDILSAVGLGEAGVLSGLIRAWDRILAAVRPDAVAAEFAPALLPAARGRVPLLSFGTGFAQPPAGLAAFPSLTGDPAARDEAALLAAANREIGLAGAAPLPALPALFAADRVLVQAFPLLDPYRRWRREGEYAPPPVSAATGSLPPLADGRGEEIFVYLNGAQTVRAPLLAGMVDAGLPIRLHMPSIADADAAVLEQAGITVERQPVPIARIVERSRLIVSHGGIGLAAAALCAGLPHIVPSFDLEKRLTGLALAEAGLGRQAEFRALDRPGMARLLAEGFADRAMAARCRDAAPAFRAAAVPGGARAVADAVEALIAA</sequence>
<keyword evidence="2" id="KW-1185">Reference proteome</keyword>
<organism evidence="1 2">
    <name type="scientific">Edaphosphingomonas fennica</name>
    <dbReference type="NCBI Taxonomy" id="114404"/>
    <lineage>
        <taxon>Bacteria</taxon>
        <taxon>Pseudomonadati</taxon>
        <taxon>Pseudomonadota</taxon>
        <taxon>Alphaproteobacteria</taxon>
        <taxon>Sphingomonadales</taxon>
        <taxon>Rhizorhabdaceae</taxon>
        <taxon>Edaphosphingomonas</taxon>
    </lineage>
</organism>
<accession>A0A2T4I6G7</accession>
<comment type="caution">
    <text evidence="1">The sequence shown here is derived from an EMBL/GenBank/DDBJ whole genome shotgun (WGS) entry which is preliminary data.</text>
</comment>
<dbReference type="EMBL" id="PHHF01000018">
    <property type="protein sequence ID" value="PTD26228.1"/>
    <property type="molecule type" value="Genomic_DNA"/>
</dbReference>
<evidence type="ECO:0000313" key="2">
    <source>
        <dbReference type="Proteomes" id="UP000241206"/>
    </source>
</evidence>
<keyword evidence="1" id="KW-0808">Transferase</keyword>